<dbReference type="PANTHER" id="PTHR42856:SF1">
    <property type="entry name" value="ACYL-COENZYME A THIOESTERASE PAAI"/>
    <property type="match status" value="1"/>
</dbReference>
<dbReference type="InterPro" id="IPR003736">
    <property type="entry name" value="PAAI_dom"/>
</dbReference>
<dbReference type="Proteomes" id="UP000461288">
    <property type="component" value="Unassembled WGS sequence"/>
</dbReference>
<evidence type="ECO:0000313" key="5">
    <source>
        <dbReference type="EMBL" id="MDV3441648.1"/>
    </source>
</evidence>
<organism evidence="6 7">
    <name type="scientific">Metapseudomonas otitidis</name>
    <dbReference type="NCBI Taxonomy" id="319939"/>
    <lineage>
        <taxon>Bacteria</taxon>
        <taxon>Pseudomonadati</taxon>
        <taxon>Pseudomonadota</taxon>
        <taxon>Gammaproteobacteria</taxon>
        <taxon>Pseudomonadales</taxon>
        <taxon>Pseudomonadaceae</taxon>
        <taxon>Metapseudomonas</taxon>
    </lineage>
</organism>
<dbReference type="Gene3D" id="3.10.129.10">
    <property type="entry name" value="Hotdog Thioesterase"/>
    <property type="match status" value="1"/>
</dbReference>
<feature type="domain" description="Thioesterase" evidence="2">
    <location>
        <begin position="43"/>
        <end position="116"/>
    </location>
</feature>
<evidence type="ECO:0000259" key="2">
    <source>
        <dbReference type="Pfam" id="PF03061"/>
    </source>
</evidence>
<name>A0A1I0UNG2_9GAMM</name>
<dbReference type="Proteomes" id="UP000501237">
    <property type="component" value="Chromosome"/>
</dbReference>
<proteinExistence type="predicted"/>
<dbReference type="RefSeq" id="WP_044405311.1">
    <property type="nucleotide sequence ID" value="NZ_AP022213.1"/>
</dbReference>
<dbReference type="PANTHER" id="PTHR42856">
    <property type="entry name" value="ACYL-COENZYME A THIOESTERASE PAAI"/>
    <property type="match status" value="1"/>
</dbReference>
<evidence type="ECO:0000313" key="10">
    <source>
        <dbReference type="Proteomes" id="UP001273935"/>
    </source>
</evidence>
<dbReference type="SUPFAM" id="SSF54637">
    <property type="entry name" value="Thioesterase/thiol ester dehydrase-isomerase"/>
    <property type="match status" value="1"/>
</dbReference>
<reference evidence="6 7" key="2">
    <citation type="submission" date="2019-12" db="EMBL/GenBank/DDBJ databases">
        <title>Draft genome sequence of Pseudomonas otitidis recovered from a chicken carcass.</title>
        <authorList>
            <person name="Vieira T.R."/>
            <person name="Oliviera E.F.C."/>
            <person name="Silva N.M.V."/>
            <person name="Sambrano G.E."/>
            <person name="Cibulski S.P."/>
            <person name="Cardoso M.R.I."/>
        </authorList>
    </citation>
    <scope>NUCLEOTIDE SEQUENCE [LARGE SCALE GENOMIC DNA]</scope>
    <source>
        <strain evidence="6 7">25_K</strain>
    </source>
</reference>
<evidence type="ECO:0000313" key="9">
    <source>
        <dbReference type="Proteomes" id="UP000515591"/>
    </source>
</evidence>
<dbReference type="KEGG" id="poj:PtoMrB4_53510"/>
<dbReference type="EMBL" id="JAWJUL010000083">
    <property type="protein sequence ID" value="MDV3441648.1"/>
    <property type="molecule type" value="Genomic_DNA"/>
</dbReference>
<dbReference type="EMBL" id="WTFN01000011">
    <property type="protein sequence ID" value="MWK55601.1"/>
    <property type="molecule type" value="Genomic_DNA"/>
</dbReference>
<dbReference type="EMBL" id="AP022642">
    <property type="protein sequence ID" value="BCA31374.1"/>
    <property type="molecule type" value="Genomic_DNA"/>
</dbReference>
<dbReference type="InterPro" id="IPR029069">
    <property type="entry name" value="HotDog_dom_sf"/>
</dbReference>
<evidence type="ECO:0000313" key="3">
    <source>
        <dbReference type="EMBL" id="BBT19344.1"/>
    </source>
</evidence>
<protein>
    <submittedName>
        <fullName evidence="6">Hotdog fold thioesterase</fullName>
    </submittedName>
    <submittedName>
        <fullName evidence="5">PaaI family thioesterase</fullName>
        <ecNumber evidence="5">3.1.2.-</ecNumber>
    </submittedName>
</protein>
<evidence type="ECO:0000313" key="7">
    <source>
        <dbReference type="Proteomes" id="UP000461288"/>
    </source>
</evidence>
<dbReference type="Proteomes" id="UP001273935">
    <property type="component" value="Unassembled WGS sequence"/>
</dbReference>
<dbReference type="Pfam" id="PF03061">
    <property type="entry name" value="4HBT"/>
    <property type="match status" value="1"/>
</dbReference>
<dbReference type="EMBL" id="AP022213">
    <property type="protein sequence ID" value="BBT19344.1"/>
    <property type="molecule type" value="Genomic_DNA"/>
</dbReference>
<gene>
    <name evidence="6" type="ORF">GO594_06410</name>
    <name evidence="4" type="ORF">PtoMrB4_53510</name>
    <name evidence="5" type="ORF">R0G64_19710</name>
    <name evidence="3" type="ORF">WP8S17C03_53930</name>
</gene>
<evidence type="ECO:0000313" key="4">
    <source>
        <dbReference type="EMBL" id="BCA31374.1"/>
    </source>
</evidence>
<keyword evidence="1 5" id="KW-0378">Hydrolase</keyword>
<sequence>MALDDPQTASAFSRLLGIEAVSLGDGVAEARLPMGEHLRNRGQVMHGGAIFTLLDIAMGLACTSVHGFDRRSATIECKINYIRPVADGEITCRARVLHAGSRTLVVEADVLQGDKLVAKGQGTFAQL</sequence>
<dbReference type="GeneID" id="57400578"/>
<reference evidence="3 9" key="1">
    <citation type="submission" date="2019-12" db="EMBL/GenBank/DDBJ databases">
        <title>complete genome sequences of Pseudomonas otitidis str. WP8-S17-CRE-03 isolated from wastewater treatment plant effluent.</title>
        <authorList>
            <person name="Sekizuka T."/>
            <person name="Itokawa K."/>
            <person name="Yatsu K."/>
            <person name="Inamine Y."/>
            <person name="Kuroda M."/>
        </authorList>
    </citation>
    <scope>NUCLEOTIDE SEQUENCE [LARGE SCALE GENOMIC DNA]</scope>
    <source>
        <strain evidence="3 9">WP8-S17-CRE-03</strain>
    </source>
</reference>
<dbReference type="InterPro" id="IPR052723">
    <property type="entry name" value="Acyl-CoA_thioesterase_PaaI"/>
</dbReference>
<dbReference type="STRING" id="319939.SAMN05216263_11738"/>
<keyword evidence="10" id="KW-1185">Reference proteome</keyword>
<dbReference type="CDD" id="cd03443">
    <property type="entry name" value="PaaI_thioesterase"/>
    <property type="match status" value="1"/>
</dbReference>
<dbReference type="Proteomes" id="UP000515591">
    <property type="component" value="Chromosome"/>
</dbReference>
<evidence type="ECO:0000313" key="6">
    <source>
        <dbReference type="EMBL" id="MWK55601.1"/>
    </source>
</evidence>
<evidence type="ECO:0000256" key="1">
    <source>
        <dbReference type="ARBA" id="ARBA00022801"/>
    </source>
</evidence>
<dbReference type="NCBIfam" id="TIGR00369">
    <property type="entry name" value="unchar_dom_1"/>
    <property type="match status" value="1"/>
</dbReference>
<dbReference type="GO" id="GO:0016289">
    <property type="term" value="F:acyl-CoA hydrolase activity"/>
    <property type="evidence" value="ECO:0007669"/>
    <property type="project" value="TreeGrafter"/>
</dbReference>
<dbReference type="EC" id="3.1.2.-" evidence="5"/>
<dbReference type="AlphaFoldDB" id="A0A1I0UNG2"/>
<evidence type="ECO:0000313" key="8">
    <source>
        <dbReference type="Proteomes" id="UP000501237"/>
    </source>
</evidence>
<reference evidence="4 8" key="3">
    <citation type="journal article" date="2020" name="Microbiol. Resour. Announc.">
        <title>Complete genome sequence of Pseudomonas otitidis strain MrB4, isolated from Lake Biwa in Japan.</title>
        <authorList>
            <person name="Miyazaki K."/>
            <person name="Hase E."/>
            <person name="Maruya T."/>
        </authorList>
    </citation>
    <scope>NUCLEOTIDE SEQUENCE [LARGE SCALE GENOMIC DNA]</scope>
    <source>
        <strain evidence="4 8">MrB4</strain>
    </source>
</reference>
<accession>A0A1I0UNG2</accession>
<reference evidence="5 10" key="4">
    <citation type="submission" date="2023-10" db="EMBL/GenBank/DDBJ databases">
        <title>Pseudomonas otitidis isolated from a paediatric patient with cystic fibrosis in Chile.</title>
        <authorList>
            <person name="Amsteins-Romero L."/>
            <person name="Opazo-Capurro A."/>
            <person name="Matus-Kohler M."/>
            <person name="Gonzalez-Rocha G."/>
        </authorList>
    </citation>
    <scope>NUCLEOTIDE SEQUENCE [LARGE SCALE GENOMIC DNA]</scope>
    <source>
        <strain evidence="5 10">P-714</strain>
    </source>
</reference>
<dbReference type="InterPro" id="IPR006683">
    <property type="entry name" value="Thioestr_dom"/>
</dbReference>